<sequence>MVVSNKGVLFKAIPTGHPVIGEHFEVVDRTIDIENFKLGENELLLKNAYISLDPYIRERMREPHIESYIPPFHVGKVMVGDGTSVVIKSTHPQYHEGDIVAGFTGWEEYTHIKENDEEMNATGRFCLNHAKDSSFPLTHHSHLLRIHGLTAYRGLINFGNPKKGETIFVSTAAGAIGHLVVQIAKIKGLYVVGSAGSDEKVDFLLNTLKIDAAFNYKKVNIDKALSKHCPDGIDIYFDNVGGEILDRVLLHCNRFARIVVCGMISQYNIRNRKEKYGIKNIDQVFAKSINIIGYLISDFWTINNDTFSKDMEEWLESGKLIYKEDVTIGIDNIPQAFLDMYAGKNLGKSAVKISDL</sequence>
<dbReference type="PANTHER" id="PTHR43205">
    <property type="entry name" value="PROSTAGLANDIN REDUCTASE"/>
    <property type="match status" value="1"/>
</dbReference>
<dbReference type="Pfam" id="PF16884">
    <property type="entry name" value="ADH_N_2"/>
    <property type="match status" value="1"/>
</dbReference>
<organism evidence="3 4">
    <name type="scientific">Rhizophagus irregularis (strain DAOM 181602 / DAOM 197198 / MUCL 43194)</name>
    <name type="common">Arbuscular mycorrhizal fungus</name>
    <name type="synonym">Glomus intraradices</name>
    <dbReference type="NCBI Taxonomy" id="747089"/>
    <lineage>
        <taxon>Eukaryota</taxon>
        <taxon>Fungi</taxon>
        <taxon>Fungi incertae sedis</taxon>
        <taxon>Mucoromycota</taxon>
        <taxon>Glomeromycotina</taxon>
        <taxon>Glomeromycetes</taxon>
        <taxon>Glomerales</taxon>
        <taxon>Glomeraceae</taxon>
        <taxon>Rhizophagus</taxon>
    </lineage>
</organism>
<dbReference type="CDD" id="cd05288">
    <property type="entry name" value="PGDH"/>
    <property type="match status" value="1"/>
</dbReference>
<comment type="caution">
    <text evidence="3">The sequence shown here is derived from an EMBL/GenBank/DDBJ whole genome shotgun (WGS) entry which is preliminary data.</text>
</comment>
<dbReference type="InterPro" id="IPR011032">
    <property type="entry name" value="GroES-like_sf"/>
</dbReference>
<protein>
    <recommendedName>
        <fullName evidence="2">Enoyl reductase (ER) domain-containing protein</fullName>
    </recommendedName>
</protein>
<reference evidence="3 4" key="1">
    <citation type="journal article" date="2013" name="Proc. Natl. Acad. Sci. U.S.A.">
        <title>Genome of an arbuscular mycorrhizal fungus provides insight into the oldest plant symbiosis.</title>
        <authorList>
            <person name="Tisserant E."/>
            <person name="Malbreil M."/>
            <person name="Kuo A."/>
            <person name="Kohler A."/>
            <person name="Symeonidi A."/>
            <person name="Balestrini R."/>
            <person name="Charron P."/>
            <person name="Duensing N."/>
            <person name="Frei Dit Frey N."/>
            <person name="Gianinazzi-Pearson V."/>
            <person name="Gilbert L.B."/>
            <person name="Handa Y."/>
            <person name="Herr J.R."/>
            <person name="Hijri M."/>
            <person name="Koul R."/>
            <person name="Kawaguchi M."/>
            <person name="Krajinski F."/>
            <person name="Lammers P.J."/>
            <person name="Masclaux F.G."/>
            <person name="Murat C."/>
            <person name="Morin E."/>
            <person name="Ndikumana S."/>
            <person name="Pagni M."/>
            <person name="Petitpierre D."/>
            <person name="Requena N."/>
            <person name="Rosikiewicz P."/>
            <person name="Riley R."/>
            <person name="Saito K."/>
            <person name="San Clemente H."/>
            <person name="Shapiro H."/>
            <person name="van Tuinen D."/>
            <person name="Becard G."/>
            <person name="Bonfante P."/>
            <person name="Paszkowski U."/>
            <person name="Shachar-Hill Y.Y."/>
            <person name="Tuskan G.A."/>
            <person name="Young P.W."/>
            <person name="Sanders I.R."/>
            <person name="Henrissat B."/>
            <person name="Rensing S.A."/>
            <person name="Grigoriev I.V."/>
            <person name="Corradi N."/>
            <person name="Roux C."/>
            <person name="Martin F."/>
        </authorList>
    </citation>
    <scope>NUCLEOTIDE SEQUENCE [LARGE SCALE GENOMIC DNA]</scope>
    <source>
        <strain evidence="3 4">DAOM 197198</strain>
    </source>
</reference>
<evidence type="ECO:0000256" key="1">
    <source>
        <dbReference type="ARBA" id="ARBA00023002"/>
    </source>
</evidence>
<reference evidence="3 4" key="2">
    <citation type="journal article" date="2018" name="New Phytol.">
        <title>High intraspecific genome diversity in the model arbuscular mycorrhizal symbiont Rhizophagus irregularis.</title>
        <authorList>
            <person name="Chen E.C.H."/>
            <person name="Morin E."/>
            <person name="Beaudet D."/>
            <person name="Noel J."/>
            <person name="Yildirir G."/>
            <person name="Ndikumana S."/>
            <person name="Charron P."/>
            <person name="St-Onge C."/>
            <person name="Giorgi J."/>
            <person name="Kruger M."/>
            <person name="Marton T."/>
            <person name="Ropars J."/>
            <person name="Grigoriev I.V."/>
            <person name="Hainaut M."/>
            <person name="Henrissat B."/>
            <person name="Roux C."/>
            <person name="Martin F."/>
            <person name="Corradi N."/>
        </authorList>
    </citation>
    <scope>NUCLEOTIDE SEQUENCE [LARGE SCALE GENOMIC DNA]</scope>
    <source>
        <strain evidence="3 4">DAOM 197198</strain>
    </source>
</reference>
<accession>A0A2H5TAY1</accession>
<dbReference type="Pfam" id="PF00107">
    <property type="entry name" value="ADH_zinc_N"/>
    <property type="match status" value="1"/>
</dbReference>
<dbReference type="SMR" id="A0A2H5TAY1"/>
<dbReference type="InterPro" id="IPR020843">
    <property type="entry name" value="ER"/>
</dbReference>
<evidence type="ECO:0000313" key="3">
    <source>
        <dbReference type="EMBL" id="POG81558.1"/>
    </source>
</evidence>
<dbReference type="VEuPathDB" id="FungiDB:RhiirFUN_000401"/>
<dbReference type="Gene3D" id="3.40.50.720">
    <property type="entry name" value="NAD(P)-binding Rossmann-like Domain"/>
    <property type="match status" value="1"/>
</dbReference>
<keyword evidence="4" id="KW-1185">Reference proteome</keyword>
<dbReference type="InterPro" id="IPR013149">
    <property type="entry name" value="ADH-like_C"/>
</dbReference>
<dbReference type="SUPFAM" id="SSF50129">
    <property type="entry name" value="GroES-like"/>
    <property type="match status" value="2"/>
</dbReference>
<keyword evidence="1" id="KW-0560">Oxidoreductase</keyword>
<dbReference type="SMART" id="SM00829">
    <property type="entry name" value="PKS_ER"/>
    <property type="match status" value="1"/>
</dbReference>
<dbReference type="Gene3D" id="3.90.180.10">
    <property type="entry name" value="Medium-chain alcohol dehydrogenases, catalytic domain"/>
    <property type="match status" value="1"/>
</dbReference>
<gene>
    <name evidence="3" type="ORF">GLOIN_2v1744642</name>
</gene>
<dbReference type="InterPro" id="IPR045010">
    <property type="entry name" value="MDR_fam"/>
</dbReference>
<dbReference type="SUPFAM" id="SSF51735">
    <property type="entry name" value="NAD(P)-binding Rossmann-fold domains"/>
    <property type="match status" value="1"/>
</dbReference>
<evidence type="ECO:0000313" key="4">
    <source>
        <dbReference type="Proteomes" id="UP000018888"/>
    </source>
</evidence>
<dbReference type="GO" id="GO:0016628">
    <property type="term" value="F:oxidoreductase activity, acting on the CH-CH group of donors, NAD or NADP as acceptor"/>
    <property type="evidence" value="ECO:0007669"/>
    <property type="project" value="InterPro"/>
</dbReference>
<dbReference type="InterPro" id="IPR036291">
    <property type="entry name" value="NAD(P)-bd_dom_sf"/>
</dbReference>
<dbReference type="PANTHER" id="PTHR43205:SF7">
    <property type="entry name" value="PROSTAGLANDIN REDUCTASE 1"/>
    <property type="match status" value="1"/>
</dbReference>
<evidence type="ECO:0000259" key="2">
    <source>
        <dbReference type="SMART" id="SM00829"/>
    </source>
</evidence>
<dbReference type="Proteomes" id="UP000018888">
    <property type="component" value="Unassembled WGS sequence"/>
</dbReference>
<dbReference type="EMBL" id="AUPC02000010">
    <property type="protein sequence ID" value="POG81558.1"/>
    <property type="molecule type" value="Genomic_DNA"/>
</dbReference>
<dbReference type="FunFam" id="3.40.50.720:FF:000121">
    <property type="entry name" value="Prostaglandin reductase 2"/>
    <property type="match status" value="1"/>
</dbReference>
<feature type="domain" description="Enoyl reductase (ER)" evidence="2">
    <location>
        <begin position="29"/>
        <end position="351"/>
    </location>
</feature>
<dbReference type="InterPro" id="IPR041694">
    <property type="entry name" value="ADH_N_2"/>
</dbReference>
<dbReference type="AlphaFoldDB" id="A0A2H5TAY1"/>
<name>A0A2H5TAY1_RHIID</name>
<proteinExistence type="predicted"/>